<dbReference type="AlphaFoldDB" id="A0A3N1GZX1"/>
<sequence length="403" mass="40236">MSTQQAAPGRSSTTLVLVTLFFGVFVMGCAELLVVGVLDLIAADLDVSVSAAGGLVTAFALGIAIGGPVLTMLTMKLNKRTVLVGALVVFIVANLVLVLASHYALFLAARFVAGAVEGLFIGVAFVAGMAIVPPERVGRAIALIISGVTVSAAVGVPLGTLASQGFGWRGSFTGIIVLCVLALVATMVLVPSVAGSERDASADAGQAKYAFAPRVLFMLTVNIVVFTSLYTALTYIVPFLQNVTGITGALVSAFLLAYGVATAVGSFGGGRFADKSASGTLIVGTAGTAVALLVLYFVGSIPVLVALVMLLWGVLAMSMAPSLQLRVVTLAGPGGRVASSLPASAVNIGIAAGSAAGGVAISGFGPSAPIITASAIAVVGVLLAWATSYLKPPVIEKTAEPAA</sequence>
<feature type="transmembrane region" description="Helical" evidence="6">
    <location>
        <begin position="111"/>
        <end position="133"/>
    </location>
</feature>
<keyword evidence="4 6" id="KW-1133">Transmembrane helix</keyword>
<dbReference type="Proteomes" id="UP000268727">
    <property type="component" value="Unassembled WGS sequence"/>
</dbReference>
<dbReference type="InterPro" id="IPR036259">
    <property type="entry name" value="MFS_trans_sf"/>
</dbReference>
<evidence type="ECO:0000256" key="2">
    <source>
        <dbReference type="ARBA" id="ARBA00022475"/>
    </source>
</evidence>
<keyword evidence="9" id="KW-1185">Reference proteome</keyword>
<dbReference type="GO" id="GO:0022857">
    <property type="term" value="F:transmembrane transporter activity"/>
    <property type="evidence" value="ECO:0007669"/>
    <property type="project" value="InterPro"/>
</dbReference>
<evidence type="ECO:0000313" key="9">
    <source>
        <dbReference type="Proteomes" id="UP000268727"/>
    </source>
</evidence>
<dbReference type="InterPro" id="IPR050189">
    <property type="entry name" value="MFS_Efflux_Transporters"/>
</dbReference>
<keyword evidence="3 6" id="KW-0812">Transmembrane</keyword>
<dbReference type="GO" id="GO:0005886">
    <property type="term" value="C:plasma membrane"/>
    <property type="evidence" value="ECO:0007669"/>
    <property type="project" value="UniProtKB-SubCell"/>
</dbReference>
<dbReference type="EMBL" id="RJKM01000001">
    <property type="protein sequence ID" value="ROP35851.1"/>
    <property type="molecule type" value="Genomic_DNA"/>
</dbReference>
<gene>
    <name evidence="8" type="ORF">EDD40_1106</name>
</gene>
<proteinExistence type="predicted"/>
<feature type="transmembrane region" description="Helical" evidence="6">
    <location>
        <begin position="82"/>
        <end position="105"/>
    </location>
</feature>
<feature type="transmembrane region" description="Helical" evidence="6">
    <location>
        <begin position="243"/>
        <end position="267"/>
    </location>
</feature>
<dbReference type="InterPro" id="IPR011701">
    <property type="entry name" value="MFS"/>
</dbReference>
<keyword evidence="2" id="KW-1003">Cell membrane</keyword>
<feature type="transmembrane region" description="Helical" evidence="6">
    <location>
        <begin position="140"/>
        <end position="160"/>
    </location>
</feature>
<dbReference type="InterPro" id="IPR020846">
    <property type="entry name" value="MFS_dom"/>
</dbReference>
<reference evidence="8 9" key="1">
    <citation type="submission" date="2018-11" db="EMBL/GenBank/DDBJ databases">
        <title>Sequencing the genomes of 1000 actinobacteria strains.</title>
        <authorList>
            <person name="Klenk H.-P."/>
        </authorList>
    </citation>
    <scope>NUCLEOTIDE SEQUENCE [LARGE SCALE GENOMIC DNA]</scope>
    <source>
        <strain evidence="8 9">DSM 44231</strain>
    </source>
</reference>
<organism evidence="8 9">
    <name type="scientific">Saccharothrix texasensis</name>
    <dbReference type="NCBI Taxonomy" id="103734"/>
    <lineage>
        <taxon>Bacteria</taxon>
        <taxon>Bacillati</taxon>
        <taxon>Actinomycetota</taxon>
        <taxon>Actinomycetes</taxon>
        <taxon>Pseudonocardiales</taxon>
        <taxon>Pseudonocardiaceae</taxon>
        <taxon>Saccharothrix</taxon>
    </lineage>
</organism>
<feature type="domain" description="Major facilitator superfamily (MFS) profile" evidence="7">
    <location>
        <begin position="16"/>
        <end position="392"/>
    </location>
</feature>
<protein>
    <submittedName>
        <fullName evidence="8">DHA1 family inner membrane transport protein</fullName>
    </submittedName>
</protein>
<feature type="transmembrane region" description="Helical" evidence="6">
    <location>
        <begin position="344"/>
        <end position="364"/>
    </location>
</feature>
<evidence type="ECO:0000259" key="7">
    <source>
        <dbReference type="PROSITE" id="PS50850"/>
    </source>
</evidence>
<name>A0A3N1GZX1_9PSEU</name>
<feature type="transmembrane region" description="Helical" evidence="6">
    <location>
        <begin position="172"/>
        <end position="194"/>
    </location>
</feature>
<feature type="transmembrane region" description="Helical" evidence="6">
    <location>
        <begin position="304"/>
        <end position="323"/>
    </location>
</feature>
<dbReference type="PANTHER" id="PTHR43124:SF3">
    <property type="entry name" value="CHLORAMPHENICOL EFFLUX PUMP RV0191"/>
    <property type="match status" value="1"/>
</dbReference>
<feature type="transmembrane region" description="Helical" evidence="6">
    <location>
        <begin position="50"/>
        <end position="70"/>
    </location>
</feature>
<dbReference type="PROSITE" id="PS50850">
    <property type="entry name" value="MFS"/>
    <property type="match status" value="1"/>
</dbReference>
<feature type="transmembrane region" description="Helical" evidence="6">
    <location>
        <begin position="370"/>
        <end position="390"/>
    </location>
</feature>
<keyword evidence="5 6" id="KW-0472">Membrane</keyword>
<comment type="subcellular location">
    <subcellularLocation>
        <location evidence="1">Cell membrane</location>
        <topology evidence="1">Multi-pass membrane protein</topology>
    </subcellularLocation>
</comment>
<feature type="transmembrane region" description="Helical" evidence="6">
    <location>
        <begin position="12"/>
        <end position="38"/>
    </location>
</feature>
<evidence type="ECO:0000256" key="3">
    <source>
        <dbReference type="ARBA" id="ARBA00022692"/>
    </source>
</evidence>
<dbReference type="SUPFAM" id="SSF103473">
    <property type="entry name" value="MFS general substrate transporter"/>
    <property type="match status" value="1"/>
</dbReference>
<dbReference type="Gene3D" id="1.20.1250.20">
    <property type="entry name" value="MFS general substrate transporter like domains"/>
    <property type="match status" value="2"/>
</dbReference>
<evidence type="ECO:0000256" key="4">
    <source>
        <dbReference type="ARBA" id="ARBA00022989"/>
    </source>
</evidence>
<comment type="caution">
    <text evidence="8">The sequence shown here is derived from an EMBL/GenBank/DDBJ whole genome shotgun (WGS) entry which is preliminary data.</text>
</comment>
<dbReference type="OrthoDB" id="9814237at2"/>
<evidence type="ECO:0000256" key="1">
    <source>
        <dbReference type="ARBA" id="ARBA00004651"/>
    </source>
</evidence>
<dbReference type="CDD" id="cd17324">
    <property type="entry name" value="MFS_NepI_like"/>
    <property type="match status" value="1"/>
</dbReference>
<dbReference type="RefSeq" id="WP_123741920.1">
    <property type="nucleotide sequence ID" value="NZ_RJKM01000001.1"/>
</dbReference>
<feature type="transmembrane region" description="Helical" evidence="6">
    <location>
        <begin position="215"/>
        <end position="237"/>
    </location>
</feature>
<accession>A0A3N1GZX1</accession>
<dbReference type="Pfam" id="PF07690">
    <property type="entry name" value="MFS_1"/>
    <property type="match status" value="1"/>
</dbReference>
<evidence type="ECO:0000313" key="8">
    <source>
        <dbReference type="EMBL" id="ROP35851.1"/>
    </source>
</evidence>
<dbReference type="PANTHER" id="PTHR43124">
    <property type="entry name" value="PURINE EFFLUX PUMP PBUE"/>
    <property type="match status" value="1"/>
</dbReference>
<evidence type="ECO:0000256" key="6">
    <source>
        <dbReference type="SAM" id="Phobius"/>
    </source>
</evidence>
<feature type="transmembrane region" description="Helical" evidence="6">
    <location>
        <begin position="279"/>
        <end position="298"/>
    </location>
</feature>
<evidence type="ECO:0000256" key="5">
    <source>
        <dbReference type="ARBA" id="ARBA00023136"/>
    </source>
</evidence>